<proteinExistence type="predicted"/>
<protein>
    <submittedName>
        <fullName evidence="1">Uncharacterized protein</fullName>
    </submittedName>
</protein>
<accession>A0A8S5QWX4</accession>
<dbReference type="EMBL" id="BK015754">
    <property type="protein sequence ID" value="DAE23474.1"/>
    <property type="molecule type" value="Genomic_DNA"/>
</dbReference>
<organism evidence="1">
    <name type="scientific">Siphoviridae sp. ct2wG4</name>
    <dbReference type="NCBI Taxonomy" id="2826278"/>
    <lineage>
        <taxon>Viruses</taxon>
        <taxon>Duplodnaviria</taxon>
        <taxon>Heunggongvirae</taxon>
        <taxon>Uroviricota</taxon>
        <taxon>Caudoviricetes</taxon>
    </lineage>
</organism>
<reference evidence="1" key="1">
    <citation type="journal article" date="2021" name="Proc. Natl. Acad. Sci. U.S.A.">
        <title>A Catalog of Tens of Thousands of Viruses from Human Metagenomes Reveals Hidden Associations with Chronic Diseases.</title>
        <authorList>
            <person name="Tisza M.J."/>
            <person name="Buck C.B."/>
        </authorList>
    </citation>
    <scope>NUCLEOTIDE SEQUENCE</scope>
    <source>
        <strain evidence="1">Ct2wG4</strain>
    </source>
</reference>
<name>A0A8S5QWX4_9CAUD</name>
<sequence>MSQIEFEDISLSLVVVVSLGYYRGLEKSSHLATLTWWKSQGRSLHPQQ</sequence>
<evidence type="ECO:0000313" key="1">
    <source>
        <dbReference type="EMBL" id="DAE23474.1"/>
    </source>
</evidence>